<name>A0A2P5GVZ4_9ENTR</name>
<sequence length="413" mass="46822">MRKLIKDIPIRSIFHLFLVRGSIYLFPFITLPVITKSLGVSNFGILSIFLAAQQYMIMLVEYGFTLTGSRDIARAENKKQEQNVVTEIIYCRSLMFLLCVICVGAGAILTKYNENTVCYFIMIVSIFSTIFNQSYFFIGKEKTGFIVISSTISRILSIIFVLFFVKNKNDIDFAMLAYSFNIIIPNILSILYMVCKLNFSLFIRTTSIEIKKRFKSGFDIFISNVFTNIYSSLTLVYLGFAKNPIESGYYSSADKLKGAAQGVLYPIAQAFFPRISKVDSKDFFKLWFKSSCILVSFAIVLVMILILLSDYVYKIFLGAEFISGISVYYALSLSIISISFGIAFAQNLYLVRGQTKILRTIYLVVSVLHLAYMPLLVHIYGALGAALSVLLTETMASILMFIFRKRCYICNQV</sequence>
<dbReference type="InterPro" id="IPR002797">
    <property type="entry name" value="Polysacc_synth"/>
</dbReference>
<dbReference type="EMBL" id="PQGE01000001">
    <property type="protein sequence ID" value="POP47702.1"/>
    <property type="molecule type" value="Genomic_DNA"/>
</dbReference>
<keyword evidence="5 7" id="KW-0472">Membrane</keyword>
<organism evidence="9 11">
    <name type="scientific">Superficieibacter electus</name>
    <dbReference type="NCBI Taxonomy" id="2022662"/>
    <lineage>
        <taxon>Bacteria</taxon>
        <taxon>Pseudomonadati</taxon>
        <taxon>Pseudomonadota</taxon>
        <taxon>Gammaproteobacteria</taxon>
        <taxon>Enterobacterales</taxon>
        <taxon>Enterobacteriaceae</taxon>
        <taxon>Superficieibacter</taxon>
    </lineage>
</organism>
<feature type="transmembrane region" description="Helical" evidence="7">
    <location>
        <begin position="119"/>
        <end position="138"/>
    </location>
</feature>
<evidence type="ECO:0000313" key="9">
    <source>
        <dbReference type="EMBL" id="POP50713.1"/>
    </source>
</evidence>
<keyword evidence="2" id="KW-1003">Cell membrane</keyword>
<dbReference type="GO" id="GO:0005886">
    <property type="term" value="C:plasma membrane"/>
    <property type="evidence" value="ECO:0007669"/>
    <property type="project" value="UniProtKB-SubCell"/>
</dbReference>
<evidence type="ECO:0000313" key="11">
    <source>
        <dbReference type="Proteomes" id="UP000247005"/>
    </source>
</evidence>
<evidence type="ECO:0000256" key="5">
    <source>
        <dbReference type="ARBA" id="ARBA00023136"/>
    </source>
</evidence>
<evidence type="ECO:0000313" key="8">
    <source>
        <dbReference type="EMBL" id="POP47702.1"/>
    </source>
</evidence>
<evidence type="ECO:0000256" key="3">
    <source>
        <dbReference type="ARBA" id="ARBA00022692"/>
    </source>
</evidence>
<reference evidence="10 11" key="1">
    <citation type="submission" date="2018-01" db="EMBL/GenBank/DDBJ databases">
        <title>Superficieibacter electus gen. nov., sp. nov., an extended-spectrum beta-lactamase possessing member of the Enterobacteriaceae family, isolated from intensive care unit surfaces.</title>
        <authorList>
            <person name="Potter R.F."/>
            <person name="D'Souza A.W."/>
        </authorList>
    </citation>
    <scope>NUCLEOTIDE SEQUENCE [LARGE SCALE GENOMIC DNA]</scope>
    <source>
        <strain evidence="9 11">BP-1</strain>
        <strain evidence="8 10">BP-2</strain>
    </source>
</reference>
<dbReference type="Pfam" id="PF01943">
    <property type="entry name" value="Polysacc_synt"/>
    <property type="match status" value="1"/>
</dbReference>
<comment type="caution">
    <text evidence="9">The sequence shown here is derived from an EMBL/GenBank/DDBJ whole genome shotgun (WGS) entry which is preliminary data.</text>
</comment>
<evidence type="ECO:0000256" key="7">
    <source>
        <dbReference type="SAM" id="Phobius"/>
    </source>
</evidence>
<keyword evidence="10" id="KW-1185">Reference proteome</keyword>
<dbReference type="PANTHER" id="PTHR30250">
    <property type="entry name" value="PST FAMILY PREDICTED COLANIC ACID TRANSPORTER"/>
    <property type="match status" value="1"/>
</dbReference>
<keyword evidence="3 7" id="KW-0812">Transmembrane</keyword>
<feature type="transmembrane region" description="Helical" evidence="7">
    <location>
        <begin position="379"/>
        <end position="403"/>
    </location>
</feature>
<feature type="transmembrane region" description="Helical" evidence="7">
    <location>
        <begin position="321"/>
        <end position="345"/>
    </location>
</feature>
<dbReference type="RefSeq" id="WP_103674175.1">
    <property type="nucleotide sequence ID" value="NZ_PQGD01000001.1"/>
</dbReference>
<dbReference type="AlphaFoldDB" id="A0A2P5GVZ4"/>
<accession>A0A2P5GVZ4</accession>
<feature type="transmembrane region" description="Helical" evidence="7">
    <location>
        <begin position="145"/>
        <end position="165"/>
    </location>
</feature>
<feature type="transmembrane region" description="Helical" evidence="7">
    <location>
        <begin position="357"/>
        <end position="373"/>
    </location>
</feature>
<dbReference type="OrthoDB" id="103403at2"/>
<evidence type="ECO:0000256" key="6">
    <source>
        <dbReference type="ARBA" id="ARBA00049738"/>
    </source>
</evidence>
<evidence type="ECO:0000313" key="10">
    <source>
        <dbReference type="Proteomes" id="UP000237073"/>
    </source>
</evidence>
<keyword evidence="4 7" id="KW-1133">Transmembrane helix</keyword>
<feature type="transmembrane region" description="Helical" evidence="7">
    <location>
        <begin position="12"/>
        <end position="34"/>
    </location>
</feature>
<dbReference type="PANTHER" id="PTHR30250:SF11">
    <property type="entry name" value="O-ANTIGEN TRANSPORTER-RELATED"/>
    <property type="match status" value="1"/>
</dbReference>
<feature type="transmembrane region" description="Helical" evidence="7">
    <location>
        <begin position="84"/>
        <end position="107"/>
    </location>
</feature>
<gene>
    <name evidence="9" type="ORF">CHU32_00725</name>
    <name evidence="8" type="ORF">CHU33_00725</name>
</gene>
<feature type="transmembrane region" description="Helical" evidence="7">
    <location>
        <begin position="287"/>
        <end position="309"/>
    </location>
</feature>
<dbReference type="InterPro" id="IPR050833">
    <property type="entry name" value="Poly_Biosynth_Transport"/>
</dbReference>
<protein>
    <recommendedName>
        <fullName evidence="6">Putative O-antigen transporter</fullName>
    </recommendedName>
</protein>
<dbReference type="Proteomes" id="UP000247005">
    <property type="component" value="Unassembled WGS sequence"/>
</dbReference>
<feature type="transmembrane region" description="Helical" evidence="7">
    <location>
        <begin position="177"/>
        <end position="195"/>
    </location>
</feature>
<evidence type="ECO:0000256" key="4">
    <source>
        <dbReference type="ARBA" id="ARBA00022989"/>
    </source>
</evidence>
<dbReference type="EMBL" id="PQGD01000001">
    <property type="protein sequence ID" value="POP50713.1"/>
    <property type="molecule type" value="Genomic_DNA"/>
</dbReference>
<dbReference type="Proteomes" id="UP000237073">
    <property type="component" value="Unassembled WGS sequence"/>
</dbReference>
<evidence type="ECO:0000256" key="2">
    <source>
        <dbReference type="ARBA" id="ARBA00022475"/>
    </source>
</evidence>
<proteinExistence type="predicted"/>
<evidence type="ECO:0000256" key="1">
    <source>
        <dbReference type="ARBA" id="ARBA00004651"/>
    </source>
</evidence>
<feature type="transmembrane region" description="Helical" evidence="7">
    <location>
        <begin position="40"/>
        <end position="64"/>
    </location>
</feature>
<comment type="subcellular location">
    <subcellularLocation>
        <location evidence="1">Cell membrane</location>
        <topology evidence="1">Multi-pass membrane protein</topology>
    </subcellularLocation>
</comment>